<dbReference type="InterPro" id="IPR004474">
    <property type="entry name" value="LytR_CpsA_psr"/>
</dbReference>
<organism evidence="4 5">
    <name type="scientific">Sporosarcina newyorkensis</name>
    <dbReference type="NCBI Taxonomy" id="759851"/>
    <lineage>
        <taxon>Bacteria</taxon>
        <taxon>Bacillati</taxon>
        <taxon>Bacillota</taxon>
        <taxon>Bacilli</taxon>
        <taxon>Bacillales</taxon>
        <taxon>Caryophanaceae</taxon>
        <taxon>Sporosarcina</taxon>
    </lineage>
</organism>
<keyword evidence="2" id="KW-1133">Transmembrane helix</keyword>
<evidence type="ECO:0000313" key="4">
    <source>
        <dbReference type="EMBL" id="SKA90165.1"/>
    </source>
</evidence>
<evidence type="ECO:0000256" key="1">
    <source>
        <dbReference type="ARBA" id="ARBA00006068"/>
    </source>
</evidence>
<dbReference type="Pfam" id="PF03816">
    <property type="entry name" value="LytR_cpsA_psr"/>
    <property type="match status" value="1"/>
</dbReference>
<evidence type="ECO:0000259" key="3">
    <source>
        <dbReference type="Pfam" id="PF03816"/>
    </source>
</evidence>
<keyword evidence="2" id="KW-0472">Membrane</keyword>
<evidence type="ECO:0000313" key="5">
    <source>
        <dbReference type="Proteomes" id="UP000190042"/>
    </source>
</evidence>
<dbReference type="Gene3D" id="3.40.630.190">
    <property type="entry name" value="LCP protein"/>
    <property type="match status" value="1"/>
</dbReference>
<name>A0A1T4XM44_9BACL</name>
<feature type="domain" description="Cell envelope-related transcriptional attenuator" evidence="3">
    <location>
        <begin position="120"/>
        <end position="239"/>
    </location>
</feature>
<dbReference type="Proteomes" id="UP000190042">
    <property type="component" value="Unassembled WGS sequence"/>
</dbReference>
<gene>
    <name evidence="4" type="ORF">SAMN04244570_0933</name>
</gene>
<protein>
    <submittedName>
        <fullName evidence="4">Transcriptional attenuator, LytR family</fullName>
    </submittedName>
</protein>
<dbReference type="RefSeq" id="WP_078816713.1">
    <property type="nucleotide sequence ID" value="NZ_FUYJ01000001.1"/>
</dbReference>
<evidence type="ECO:0000256" key="2">
    <source>
        <dbReference type="SAM" id="Phobius"/>
    </source>
</evidence>
<dbReference type="EMBL" id="FUYJ01000001">
    <property type="protein sequence ID" value="SKA90165.1"/>
    <property type="molecule type" value="Genomic_DNA"/>
</dbReference>
<dbReference type="Gene3D" id="3.30.420.590">
    <property type="match status" value="1"/>
</dbReference>
<keyword evidence="2" id="KW-0812">Transmembrane</keyword>
<reference evidence="5" key="1">
    <citation type="submission" date="2017-02" db="EMBL/GenBank/DDBJ databases">
        <authorList>
            <person name="Varghese N."/>
            <person name="Submissions S."/>
        </authorList>
    </citation>
    <scope>NUCLEOTIDE SEQUENCE [LARGE SCALE GENOMIC DNA]</scope>
    <source>
        <strain evidence="5">DSM 23966</strain>
    </source>
</reference>
<keyword evidence="5" id="KW-1185">Reference proteome</keyword>
<proteinExistence type="inferred from homology"/>
<dbReference type="AlphaFoldDB" id="A0A1T4XM44"/>
<accession>A0A1T4XM44</accession>
<dbReference type="PANTHER" id="PTHR33392">
    <property type="entry name" value="POLYISOPRENYL-TEICHOIC ACID--PEPTIDOGLYCAN TEICHOIC ACID TRANSFERASE TAGU"/>
    <property type="match status" value="1"/>
</dbReference>
<feature type="transmembrane region" description="Helical" evidence="2">
    <location>
        <begin position="52"/>
        <end position="74"/>
    </location>
</feature>
<dbReference type="NCBIfam" id="TIGR00350">
    <property type="entry name" value="lytR_cpsA_psr"/>
    <property type="match status" value="1"/>
</dbReference>
<sequence>MGDKRLREKFYNADDQELRFTKEDRNEVFEKIHKLEKHNTKKKSIIFSSKKFTPLAASLVVAGLCIILFIPSILPRDIANQSNGNIDGNANTSKSVVQENEVSTTLLTVKDENNRIPINLLFTYSKDKNMMKILSIPRDTYAPILDNEKTTPYDKLSHAYVNGSGGIEDVRTTISNLFDLPIDYYAVMDVEAFSKMIDSVNGIDYDLQEDIRVRAISKVAFEFEKGTHRLNGEEVLALLMDATVGNELGEKDQLNLINAVINQTINVLPQTKLEQFATEIEGDFPIEQLLENPLELPSIQLVSLTDGMIGSMMNESYYIKFEKKFLNSVSEELTTFN</sequence>
<comment type="similarity">
    <text evidence="1">Belongs to the LytR/CpsA/Psr (LCP) family.</text>
</comment>
<dbReference type="InterPro" id="IPR050922">
    <property type="entry name" value="LytR/CpsA/Psr_CW_biosynth"/>
</dbReference>
<dbReference type="PANTHER" id="PTHR33392:SF6">
    <property type="entry name" value="POLYISOPRENYL-TEICHOIC ACID--PEPTIDOGLYCAN TEICHOIC ACID TRANSFERASE TAGU"/>
    <property type="match status" value="1"/>
</dbReference>